<keyword evidence="6" id="KW-1185">Reference proteome</keyword>
<dbReference type="AlphaFoldDB" id="A0AAN9BRI4"/>
<dbReference type="InterPro" id="IPR051581">
    <property type="entry name" value="Ca-bind"/>
</dbReference>
<keyword evidence="2" id="KW-0677">Repeat</keyword>
<evidence type="ECO:0000313" key="6">
    <source>
        <dbReference type="Proteomes" id="UP001374579"/>
    </source>
</evidence>
<reference evidence="5 6" key="1">
    <citation type="submission" date="2024-02" db="EMBL/GenBank/DDBJ databases">
        <title>Chromosome-scale genome assembly of the rough periwinkle Littorina saxatilis.</title>
        <authorList>
            <person name="De Jode A."/>
            <person name="Faria R."/>
            <person name="Formenti G."/>
            <person name="Sims Y."/>
            <person name="Smith T.P."/>
            <person name="Tracey A."/>
            <person name="Wood J.M.D."/>
            <person name="Zagrodzka Z.B."/>
            <person name="Johannesson K."/>
            <person name="Butlin R.K."/>
            <person name="Leder E.H."/>
        </authorList>
    </citation>
    <scope>NUCLEOTIDE SEQUENCE [LARGE SCALE GENOMIC DNA]</scope>
    <source>
        <strain evidence="5">Snail1</strain>
        <tissue evidence="5">Muscle</tissue>
    </source>
</reference>
<keyword evidence="3" id="KW-0106">Calcium</keyword>
<feature type="domain" description="EF-hand" evidence="4">
    <location>
        <begin position="82"/>
        <end position="117"/>
    </location>
</feature>
<feature type="domain" description="EF-hand" evidence="4">
    <location>
        <begin position="9"/>
        <end position="44"/>
    </location>
</feature>
<evidence type="ECO:0000256" key="2">
    <source>
        <dbReference type="ARBA" id="ARBA00022737"/>
    </source>
</evidence>
<dbReference type="Pfam" id="PF13499">
    <property type="entry name" value="EF-hand_7"/>
    <property type="match status" value="2"/>
</dbReference>
<evidence type="ECO:0000313" key="5">
    <source>
        <dbReference type="EMBL" id="KAK7109899.1"/>
    </source>
</evidence>
<gene>
    <name evidence="5" type="ORF">V1264_013858</name>
</gene>
<feature type="domain" description="EF-hand" evidence="4">
    <location>
        <begin position="45"/>
        <end position="80"/>
    </location>
</feature>
<dbReference type="PANTHER" id="PTHR34524">
    <property type="entry name" value="CALCYPHOSIN"/>
    <property type="match status" value="1"/>
</dbReference>
<name>A0AAN9BRI4_9CAEN</name>
<comment type="caution">
    <text evidence="5">The sequence shown here is derived from an EMBL/GenBank/DDBJ whole genome shotgun (WGS) entry which is preliminary data.</text>
</comment>
<evidence type="ECO:0000256" key="1">
    <source>
        <dbReference type="ARBA" id="ARBA00022723"/>
    </source>
</evidence>
<evidence type="ECO:0000259" key="4">
    <source>
        <dbReference type="PROSITE" id="PS50222"/>
    </source>
</evidence>
<dbReference type="PROSITE" id="PS00018">
    <property type="entry name" value="EF_HAND_1"/>
    <property type="match status" value="4"/>
</dbReference>
<dbReference type="FunFam" id="1.10.238.10:FF:000003">
    <property type="entry name" value="Calmodulin A"/>
    <property type="match status" value="1"/>
</dbReference>
<evidence type="ECO:0000256" key="3">
    <source>
        <dbReference type="ARBA" id="ARBA00022837"/>
    </source>
</evidence>
<feature type="domain" description="EF-hand" evidence="4">
    <location>
        <begin position="118"/>
        <end position="148"/>
    </location>
</feature>
<organism evidence="5 6">
    <name type="scientific">Littorina saxatilis</name>
    <dbReference type="NCBI Taxonomy" id="31220"/>
    <lineage>
        <taxon>Eukaryota</taxon>
        <taxon>Metazoa</taxon>
        <taxon>Spiralia</taxon>
        <taxon>Lophotrochozoa</taxon>
        <taxon>Mollusca</taxon>
        <taxon>Gastropoda</taxon>
        <taxon>Caenogastropoda</taxon>
        <taxon>Littorinimorpha</taxon>
        <taxon>Littorinoidea</taxon>
        <taxon>Littorinidae</taxon>
        <taxon>Littorina</taxon>
    </lineage>
</organism>
<dbReference type="InterPro" id="IPR011992">
    <property type="entry name" value="EF-hand-dom_pair"/>
</dbReference>
<dbReference type="InterPro" id="IPR018247">
    <property type="entry name" value="EF_Hand_1_Ca_BS"/>
</dbReference>
<dbReference type="PANTHER" id="PTHR34524:SF6">
    <property type="entry name" value="CALCYPHOSINE LIKE"/>
    <property type="match status" value="1"/>
</dbReference>
<keyword evidence="1" id="KW-0479">Metal-binding</keyword>
<protein>
    <recommendedName>
        <fullName evidence="4">EF-hand domain-containing protein</fullName>
    </recommendedName>
</protein>
<dbReference type="EMBL" id="JBAMIC010000003">
    <property type="protein sequence ID" value="KAK7109899.1"/>
    <property type="molecule type" value="Genomic_DNA"/>
</dbReference>
<dbReference type="GO" id="GO:0005509">
    <property type="term" value="F:calcium ion binding"/>
    <property type="evidence" value="ECO:0007669"/>
    <property type="project" value="InterPro"/>
</dbReference>
<sequence>MSGANLSREKREQYMRVFNELDTDGNGWLSREEIGQWLKRAGYSLSETQIESVFRMIDKNSDGKITLDEFYTFMELINKPPDSTSKLRQVFTSMDTNGDGQLSEDELVGGLNRCGYQLTRQQVHKLIANLDTDGDGTISFEEFLAAFQ</sequence>
<dbReference type="SUPFAM" id="SSF47473">
    <property type="entry name" value="EF-hand"/>
    <property type="match status" value="1"/>
</dbReference>
<dbReference type="Gene3D" id="1.10.238.10">
    <property type="entry name" value="EF-hand"/>
    <property type="match status" value="2"/>
</dbReference>
<accession>A0AAN9BRI4</accession>
<dbReference type="PROSITE" id="PS50222">
    <property type="entry name" value="EF_HAND_2"/>
    <property type="match status" value="4"/>
</dbReference>
<dbReference type="SMART" id="SM00054">
    <property type="entry name" value="EFh"/>
    <property type="match status" value="4"/>
</dbReference>
<proteinExistence type="predicted"/>
<dbReference type="InterPro" id="IPR002048">
    <property type="entry name" value="EF_hand_dom"/>
</dbReference>
<dbReference type="Proteomes" id="UP001374579">
    <property type="component" value="Unassembled WGS sequence"/>
</dbReference>